<dbReference type="Proteomes" id="UP000509510">
    <property type="component" value="Chromosome V"/>
</dbReference>
<feature type="transmembrane region" description="Helical" evidence="8">
    <location>
        <begin position="284"/>
        <end position="302"/>
    </location>
</feature>
<dbReference type="OrthoDB" id="205546at2759"/>
<dbReference type="InterPro" id="IPR025929">
    <property type="entry name" value="INSIG_fam"/>
</dbReference>
<dbReference type="PANTHER" id="PTHR15301:SF3">
    <property type="entry name" value="PROTEIN NSG1-RELATED"/>
    <property type="match status" value="1"/>
</dbReference>
<organism evidence="9 10">
    <name type="scientific">Talaromyces rugulosus</name>
    <name type="common">Penicillium rugulosum</name>
    <dbReference type="NCBI Taxonomy" id="121627"/>
    <lineage>
        <taxon>Eukaryota</taxon>
        <taxon>Fungi</taxon>
        <taxon>Dikarya</taxon>
        <taxon>Ascomycota</taxon>
        <taxon>Pezizomycotina</taxon>
        <taxon>Eurotiomycetes</taxon>
        <taxon>Eurotiomycetidae</taxon>
        <taxon>Eurotiales</taxon>
        <taxon>Trichocomaceae</taxon>
        <taxon>Talaromyces</taxon>
        <taxon>Talaromyces sect. Islandici</taxon>
    </lineage>
</organism>
<feature type="region of interest" description="Disordered" evidence="7">
    <location>
        <begin position="1"/>
        <end position="37"/>
    </location>
</feature>
<comment type="subcellular location">
    <subcellularLocation>
        <location evidence="1">Endoplasmic reticulum membrane</location>
        <topology evidence="1">Multi-pass membrane protein</topology>
    </subcellularLocation>
</comment>
<dbReference type="RefSeq" id="XP_035348864.1">
    <property type="nucleotide sequence ID" value="XM_035492971.1"/>
</dbReference>
<dbReference type="KEGG" id="trg:TRUGW13939_09851"/>
<dbReference type="EMBL" id="CP055902">
    <property type="protein sequence ID" value="QKX62690.1"/>
    <property type="molecule type" value="Genomic_DNA"/>
</dbReference>
<dbReference type="AlphaFoldDB" id="A0A7H8R8G5"/>
<evidence type="ECO:0000256" key="6">
    <source>
        <dbReference type="ARBA" id="ARBA00023136"/>
    </source>
</evidence>
<keyword evidence="3 8" id="KW-0812">Transmembrane</keyword>
<protein>
    <recommendedName>
        <fullName evidence="11">Insulin-induced gene 1 protein</fullName>
    </recommendedName>
</protein>
<feature type="transmembrane region" description="Helical" evidence="8">
    <location>
        <begin position="133"/>
        <end position="157"/>
    </location>
</feature>
<evidence type="ECO:0000313" key="10">
    <source>
        <dbReference type="Proteomes" id="UP000509510"/>
    </source>
</evidence>
<evidence type="ECO:0000256" key="2">
    <source>
        <dbReference type="ARBA" id="ARBA00007475"/>
    </source>
</evidence>
<evidence type="ECO:0000256" key="5">
    <source>
        <dbReference type="ARBA" id="ARBA00022989"/>
    </source>
</evidence>
<feature type="compositionally biased region" description="Polar residues" evidence="7">
    <location>
        <begin position="85"/>
        <end position="102"/>
    </location>
</feature>
<feature type="transmembrane region" description="Helical" evidence="8">
    <location>
        <begin position="336"/>
        <end position="355"/>
    </location>
</feature>
<evidence type="ECO:0000313" key="9">
    <source>
        <dbReference type="EMBL" id="QKX62690.1"/>
    </source>
</evidence>
<evidence type="ECO:0000256" key="8">
    <source>
        <dbReference type="SAM" id="Phobius"/>
    </source>
</evidence>
<accession>A0A7H8R8G5</accession>
<keyword evidence="4" id="KW-0256">Endoplasmic reticulum</keyword>
<dbReference type="GO" id="GO:0005789">
    <property type="term" value="C:endoplasmic reticulum membrane"/>
    <property type="evidence" value="ECO:0007669"/>
    <property type="project" value="UniProtKB-SubCell"/>
</dbReference>
<proteinExistence type="inferred from homology"/>
<keyword evidence="5 8" id="KW-1133">Transmembrane helix</keyword>
<keyword evidence="6 8" id="KW-0472">Membrane</keyword>
<feature type="region of interest" description="Disordered" evidence="7">
    <location>
        <begin position="78"/>
        <end position="128"/>
    </location>
</feature>
<evidence type="ECO:0000256" key="3">
    <source>
        <dbReference type="ARBA" id="ARBA00022692"/>
    </source>
</evidence>
<evidence type="ECO:0000256" key="1">
    <source>
        <dbReference type="ARBA" id="ARBA00004477"/>
    </source>
</evidence>
<feature type="transmembrane region" description="Helical" evidence="8">
    <location>
        <begin position="177"/>
        <end position="198"/>
    </location>
</feature>
<dbReference type="GeneID" id="55997334"/>
<dbReference type="PANTHER" id="PTHR15301">
    <property type="entry name" value="INSULIN-INDUCED GENE 1"/>
    <property type="match status" value="1"/>
</dbReference>
<dbReference type="GO" id="GO:0016126">
    <property type="term" value="P:sterol biosynthetic process"/>
    <property type="evidence" value="ECO:0007669"/>
    <property type="project" value="TreeGrafter"/>
</dbReference>
<evidence type="ECO:0000256" key="4">
    <source>
        <dbReference type="ARBA" id="ARBA00022824"/>
    </source>
</evidence>
<comment type="similarity">
    <text evidence="2">Belongs to the INSIG family.</text>
</comment>
<reference evidence="10" key="1">
    <citation type="submission" date="2020-06" db="EMBL/GenBank/DDBJ databases">
        <title>A chromosome-scale genome assembly of Talaromyces rugulosus W13939.</title>
        <authorList>
            <person name="Wang B."/>
            <person name="Guo L."/>
            <person name="Ye K."/>
            <person name="Wang L."/>
        </authorList>
    </citation>
    <scope>NUCLEOTIDE SEQUENCE [LARGE SCALE GENOMIC DNA]</scope>
    <source>
        <strain evidence="10">W13939</strain>
    </source>
</reference>
<evidence type="ECO:0000256" key="7">
    <source>
        <dbReference type="SAM" id="MobiDB-lite"/>
    </source>
</evidence>
<evidence type="ECO:0008006" key="11">
    <source>
        <dbReference type="Google" id="ProtNLM"/>
    </source>
</evidence>
<name>A0A7H8R8G5_TALRU</name>
<sequence>MTDSPRLLRPRPRRPFELPSNESSRPPSPPPNVDTAASNSAADLLDVKSDLDGKRTGSLLNLTSSTLLGIFQQTAFDSGRDENSPWDTQVHTPIETDVNNRFPSAAAGGAKSLDSQMQQQHAPPPHSRRAGNAFYVSLISKTSLLFVCGVAYGTIMAHLHENNWITPIKLELIDRNSYVYLAAWGFGGVSLAFVLPWLDNVWENASSGKNKRFANGYQKVGGSGNGNDSRTSRWTLAVRSIGAFVGIAFAMRRLPWESTTQESLTLALVNPFLWYLIDRTKTGFWLSTVVALTGMGITLGLHPEIIPSSPTGGLGLHNGRLALNIQGGLSQEATAVAIWLASAFFSACVCFGNIGRQLALGGSQQAAAKR</sequence>
<dbReference type="Pfam" id="PF07281">
    <property type="entry name" value="INSIG"/>
    <property type="match status" value="1"/>
</dbReference>
<keyword evidence="10" id="KW-1185">Reference proteome</keyword>
<gene>
    <name evidence="9" type="ORF">TRUGW13939_09851</name>
</gene>